<evidence type="ECO:0000313" key="3">
    <source>
        <dbReference type="Proteomes" id="UP001239795"/>
    </source>
</evidence>
<sequence>MIRAITLQLTRAASGMFLPRRRRGQREGWWWLLLQAFVVTVVWLCTAPRVPNCWLQPQRMAFSWFARLDKPNDDVDQVE</sequence>
<evidence type="ECO:0000313" key="2">
    <source>
        <dbReference type="EMBL" id="KAK1451335.1"/>
    </source>
</evidence>
<organism evidence="2 3">
    <name type="scientific">Colletotrichum melonis</name>
    <dbReference type="NCBI Taxonomy" id="1209925"/>
    <lineage>
        <taxon>Eukaryota</taxon>
        <taxon>Fungi</taxon>
        <taxon>Dikarya</taxon>
        <taxon>Ascomycota</taxon>
        <taxon>Pezizomycotina</taxon>
        <taxon>Sordariomycetes</taxon>
        <taxon>Hypocreomycetidae</taxon>
        <taxon>Glomerellales</taxon>
        <taxon>Glomerellaceae</taxon>
        <taxon>Colletotrichum</taxon>
        <taxon>Colletotrichum acutatum species complex</taxon>
    </lineage>
</organism>
<keyword evidence="1" id="KW-0812">Transmembrane</keyword>
<keyword evidence="3" id="KW-1185">Reference proteome</keyword>
<feature type="transmembrane region" description="Helical" evidence="1">
    <location>
        <begin position="29"/>
        <end position="50"/>
    </location>
</feature>
<keyword evidence="1" id="KW-0472">Membrane</keyword>
<proteinExistence type="predicted"/>
<dbReference type="AlphaFoldDB" id="A0AAI9U7S0"/>
<evidence type="ECO:0000256" key="1">
    <source>
        <dbReference type="SAM" id="Phobius"/>
    </source>
</evidence>
<name>A0AAI9U7S0_9PEZI</name>
<keyword evidence="1" id="KW-1133">Transmembrane helix</keyword>
<dbReference type="Proteomes" id="UP001239795">
    <property type="component" value="Unassembled WGS sequence"/>
</dbReference>
<dbReference type="EMBL" id="MLGG01000046">
    <property type="protein sequence ID" value="KAK1451335.1"/>
    <property type="molecule type" value="Genomic_DNA"/>
</dbReference>
<accession>A0AAI9U7S0</accession>
<gene>
    <name evidence="2" type="ORF">CMEL01_05909</name>
</gene>
<reference evidence="2 3" key="1">
    <citation type="submission" date="2016-10" db="EMBL/GenBank/DDBJ databases">
        <title>The genome sequence of Colletotrichum fioriniae PJ7.</title>
        <authorList>
            <person name="Baroncelli R."/>
        </authorList>
    </citation>
    <scope>NUCLEOTIDE SEQUENCE [LARGE SCALE GENOMIC DNA]</scope>
    <source>
        <strain evidence="2">Col 31</strain>
    </source>
</reference>
<protein>
    <submittedName>
        <fullName evidence="2">Uncharacterized protein</fullName>
    </submittedName>
</protein>
<comment type="caution">
    <text evidence="2">The sequence shown here is derived from an EMBL/GenBank/DDBJ whole genome shotgun (WGS) entry which is preliminary data.</text>
</comment>